<dbReference type="GO" id="GO:0009055">
    <property type="term" value="F:electron transfer activity"/>
    <property type="evidence" value="ECO:0007669"/>
    <property type="project" value="TreeGrafter"/>
</dbReference>
<feature type="transmembrane region" description="Helical" evidence="12">
    <location>
        <begin position="259"/>
        <end position="281"/>
    </location>
</feature>
<evidence type="ECO:0000256" key="9">
    <source>
        <dbReference type="ARBA" id="ARBA00022989"/>
    </source>
</evidence>
<keyword evidence="9 12" id="KW-1133">Transmembrane helix</keyword>
<dbReference type="PANTHER" id="PTHR43141">
    <property type="entry name" value="CYTOCHROME BD2 SUBUNIT II"/>
    <property type="match status" value="1"/>
</dbReference>
<evidence type="ECO:0000256" key="10">
    <source>
        <dbReference type="ARBA" id="ARBA00023004"/>
    </source>
</evidence>
<keyword evidence="4" id="KW-1003">Cell membrane</keyword>
<dbReference type="GO" id="GO:0016682">
    <property type="term" value="F:oxidoreductase activity, acting on diphenols and related substances as donors, oxygen as acceptor"/>
    <property type="evidence" value="ECO:0007669"/>
    <property type="project" value="TreeGrafter"/>
</dbReference>
<dbReference type="NCBIfam" id="TIGR00203">
    <property type="entry name" value="cydB"/>
    <property type="match status" value="1"/>
</dbReference>
<name>A0AAW7ZCI1_9FIRM</name>
<dbReference type="AlphaFoldDB" id="A0AAW7ZCI1"/>
<evidence type="ECO:0000256" key="5">
    <source>
        <dbReference type="ARBA" id="ARBA00022617"/>
    </source>
</evidence>
<feature type="transmembrane region" description="Helical" evidence="12">
    <location>
        <begin position="158"/>
        <end position="180"/>
    </location>
</feature>
<proteinExistence type="inferred from homology"/>
<comment type="similarity">
    <text evidence="2">Belongs to the cytochrome ubiquinol oxidase subunit 2 family.</text>
</comment>
<feature type="transmembrane region" description="Helical" evidence="12">
    <location>
        <begin position="82"/>
        <end position="102"/>
    </location>
</feature>
<gene>
    <name evidence="13" type="primary">cydB</name>
    <name evidence="13" type="ORF">P6N53_06850</name>
</gene>
<dbReference type="GO" id="GO:0070069">
    <property type="term" value="C:cytochrome complex"/>
    <property type="evidence" value="ECO:0007669"/>
    <property type="project" value="TreeGrafter"/>
</dbReference>
<keyword evidence="6 12" id="KW-0812">Transmembrane</keyword>
<dbReference type="EMBL" id="JARPTC010000009">
    <property type="protein sequence ID" value="MDO7786939.1"/>
    <property type="molecule type" value="Genomic_DNA"/>
</dbReference>
<evidence type="ECO:0000256" key="6">
    <source>
        <dbReference type="ARBA" id="ARBA00022692"/>
    </source>
</evidence>
<sequence length="345" mass="37764">MTTLQIIWFFLIAVLITGYALLDGFDLGVGNLHLLTKGEQERGQMFYSIGPFWDANQVWLLTGGGAIFAAFPMVYATVFSGFYMALMLLLFALIFRAVSIEFQHQLPSPRWRRVWDWGFSLGSILPSILLGVAVGNLLRGIPLDASGNFAGSFIGLLNPYSVFLGLFSLAMFTMHGAAFLMVENVGELKAKARGWARNSWLAYVFLFIIATAWSYVSSPGLFVNFFNYPILWIFPLAAVAGMAYFPVALKGQSNSRPVLTSGLSIIGILGIVGGSLFPYLVPASNNPQYGLTIFNSSSSELTLTVMLILALIGMPLVLGYTGYIYYKFLGGSKVARLRKQTPISG</sequence>
<dbReference type="Pfam" id="PF02322">
    <property type="entry name" value="Cyt_bd_oxida_II"/>
    <property type="match status" value="1"/>
</dbReference>
<dbReference type="InterPro" id="IPR003317">
    <property type="entry name" value="Cyt-d_oxidase_su2"/>
</dbReference>
<dbReference type="PIRSF" id="PIRSF000267">
    <property type="entry name" value="Cyt_oxidse_sub2"/>
    <property type="match status" value="1"/>
</dbReference>
<evidence type="ECO:0000256" key="1">
    <source>
        <dbReference type="ARBA" id="ARBA00004651"/>
    </source>
</evidence>
<evidence type="ECO:0000256" key="7">
    <source>
        <dbReference type="ARBA" id="ARBA00022723"/>
    </source>
</evidence>
<evidence type="ECO:0000313" key="13">
    <source>
        <dbReference type="EMBL" id="MDO7786939.1"/>
    </source>
</evidence>
<dbReference type="PANTHER" id="PTHR43141:SF5">
    <property type="entry name" value="CYTOCHROME BD-I UBIQUINOL OXIDASE SUBUNIT 2"/>
    <property type="match status" value="1"/>
</dbReference>
<keyword evidence="11 12" id="KW-0472">Membrane</keyword>
<evidence type="ECO:0000256" key="3">
    <source>
        <dbReference type="ARBA" id="ARBA00022448"/>
    </source>
</evidence>
<protein>
    <submittedName>
        <fullName evidence="13">Cytochrome d ubiquinol oxidase subunit II</fullName>
    </submittedName>
</protein>
<dbReference type="GO" id="GO:0005886">
    <property type="term" value="C:plasma membrane"/>
    <property type="evidence" value="ECO:0007669"/>
    <property type="project" value="UniProtKB-SubCell"/>
</dbReference>
<keyword evidence="14" id="KW-1185">Reference proteome</keyword>
<dbReference type="RefSeq" id="WP_304542053.1">
    <property type="nucleotide sequence ID" value="NZ_JARPTC010000009.1"/>
</dbReference>
<reference evidence="13" key="1">
    <citation type="journal article" date="2023" name="J. Hazard. Mater.">
        <title>Anaerobic biodegradation of pyrene and benzo[a]pyrene by a new sulfate-reducing Desulforamulus aquiferis strain DSA.</title>
        <authorList>
            <person name="Zhang Z."/>
            <person name="Sun J."/>
            <person name="Gong X."/>
            <person name="Wang C."/>
            <person name="Wang H."/>
        </authorList>
    </citation>
    <scope>NUCLEOTIDE SEQUENCE</scope>
    <source>
        <strain evidence="13">DSA</strain>
    </source>
</reference>
<feature type="transmembrane region" description="Helical" evidence="12">
    <location>
        <begin position="301"/>
        <end position="326"/>
    </location>
</feature>
<evidence type="ECO:0000256" key="8">
    <source>
        <dbReference type="ARBA" id="ARBA00022982"/>
    </source>
</evidence>
<dbReference type="Proteomes" id="UP001172911">
    <property type="component" value="Unassembled WGS sequence"/>
</dbReference>
<keyword evidence="5" id="KW-0349">Heme</keyword>
<evidence type="ECO:0000256" key="4">
    <source>
        <dbReference type="ARBA" id="ARBA00022475"/>
    </source>
</evidence>
<dbReference type="GO" id="GO:0019646">
    <property type="term" value="P:aerobic electron transport chain"/>
    <property type="evidence" value="ECO:0007669"/>
    <property type="project" value="TreeGrafter"/>
</dbReference>
<reference evidence="13" key="2">
    <citation type="submission" date="2023-03" db="EMBL/GenBank/DDBJ databases">
        <authorList>
            <person name="Zhang Z."/>
        </authorList>
    </citation>
    <scope>NUCLEOTIDE SEQUENCE</scope>
    <source>
        <strain evidence="13">DSA</strain>
    </source>
</reference>
<evidence type="ECO:0000313" key="14">
    <source>
        <dbReference type="Proteomes" id="UP001172911"/>
    </source>
</evidence>
<feature type="transmembrane region" description="Helical" evidence="12">
    <location>
        <begin position="200"/>
        <end position="216"/>
    </location>
</feature>
<dbReference type="GO" id="GO:0046872">
    <property type="term" value="F:metal ion binding"/>
    <property type="evidence" value="ECO:0007669"/>
    <property type="project" value="UniProtKB-KW"/>
</dbReference>
<feature type="transmembrane region" description="Helical" evidence="12">
    <location>
        <begin position="228"/>
        <end position="247"/>
    </location>
</feature>
<keyword evidence="10" id="KW-0408">Iron</keyword>
<comment type="subcellular location">
    <subcellularLocation>
        <location evidence="1">Cell membrane</location>
        <topology evidence="1">Multi-pass membrane protein</topology>
    </subcellularLocation>
</comment>
<feature type="transmembrane region" description="Helical" evidence="12">
    <location>
        <begin position="6"/>
        <end position="22"/>
    </location>
</feature>
<keyword evidence="3" id="KW-0813">Transport</keyword>
<feature type="transmembrane region" description="Helical" evidence="12">
    <location>
        <begin position="114"/>
        <end position="138"/>
    </location>
</feature>
<evidence type="ECO:0000256" key="2">
    <source>
        <dbReference type="ARBA" id="ARBA00007543"/>
    </source>
</evidence>
<keyword evidence="7" id="KW-0479">Metal-binding</keyword>
<organism evidence="13 14">
    <name type="scientific">Desulforamulus aquiferis</name>
    <dbReference type="NCBI Taxonomy" id="1397668"/>
    <lineage>
        <taxon>Bacteria</taxon>
        <taxon>Bacillati</taxon>
        <taxon>Bacillota</taxon>
        <taxon>Clostridia</taxon>
        <taxon>Eubacteriales</taxon>
        <taxon>Peptococcaceae</taxon>
        <taxon>Desulforamulus</taxon>
    </lineage>
</organism>
<keyword evidence="8" id="KW-0249">Electron transport</keyword>
<accession>A0AAW7ZCI1</accession>
<evidence type="ECO:0000256" key="11">
    <source>
        <dbReference type="ARBA" id="ARBA00023136"/>
    </source>
</evidence>
<comment type="caution">
    <text evidence="13">The sequence shown here is derived from an EMBL/GenBank/DDBJ whole genome shotgun (WGS) entry which is preliminary data.</text>
</comment>
<evidence type="ECO:0000256" key="12">
    <source>
        <dbReference type="SAM" id="Phobius"/>
    </source>
</evidence>